<dbReference type="SUPFAM" id="SSF48403">
    <property type="entry name" value="Ankyrin repeat"/>
    <property type="match status" value="1"/>
</dbReference>
<evidence type="ECO:0000313" key="5">
    <source>
        <dbReference type="EMBL" id="KAG2426179.1"/>
    </source>
</evidence>
<dbReference type="Pfam" id="PF12796">
    <property type="entry name" value="Ank_2"/>
    <property type="match status" value="1"/>
</dbReference>
<dbReference type="InterPro" id="IPR002110">
    <property type="entry name" value="Ankyrin_rpt"/>
</dbReference>
<evidence type="ECO:0000256" key="1">
    <source>
        <dbReference type="ARBA" id="ARBA00022737"/>
    </source>
</evidence>
<reference evidence="5" key="1">
    <citation type="journal article" date="2020" name="bioRxiv">
        <title>Comparative genomics of Chlamydomonas.</title>
        <authorList>
            <person name="Craig R.J."/>
            <person name="Hasan A.R."/>
            <person name="Ness R.W."/>
            <person name="Keightley P.D."/>
        </authorList>
    </citation>
    <scope>NUCLEOTIDE SEQUENCE</scope>
    <source>
        <strain evidence="5">SAG 7.73</strain>
    </source>
</reference>
<feature type="compositionally biased region" description="Low complexity" evidence="4">
    <location>
        <begin position="1563"/>
        <end position="1572"/>
    </location>
</feature>
<keyword evidence="1" id="KW-0677">Repeat</keyword>
<accession>A0A835VUQ1</accession>
<dbReference type="Gene3D" id="1.25.40.20">
    <property type="entry name" value="Ankyrin repeat-containing domain"/>
    <property type="match status" value="2"/>
</dbReference>
<feature type="repeat" description="ANK" evidence="3">
    <location>
        <begin position="1729"/>
        <end position="1761"/>
    </location>
</feature>
<feature type="region of interest" description="Disordered" evidence="4">
    <location>
        <begin position="233"/>
        <end position="254"/>
    </location>
</feature>
<evidence type="ECO:0000256" key="3">
    <source>
        <dbReference type="PROSITE-ProRule" id="PRU00023"/>
    </source>
</evidence>
<keyword evidence="6" id="KW-1185">Reference proteome</keyword>
<feature type="region of interest" description="Disordered" evidence="4">
    <location>
        <begin position="1514"/>
        <end position="1578"/>
    </location>
</feature>
<evidence type="ECO:0000256" key="2">
    <source>
        <dbReference type="ARBA" id="ARBA00023043"/>
    </source>
</evidence>
<comment type="caution">
    <text evidence="5">The sequence shown here is derived from an EMBL/GenBank/DDBJ whole genome shotgun (WGS) entry which is preliminary data.</text>
</comment>
<gene>
    <name evidence="5" type="ORF">HXX76_013160</name>
</gene>
<feature type="repeat" description="ANK" evidence="3">
    <location>
        <begin position="1662"/>
        <end position="1694"/>
    </location>
</feature>
<protein>
    <submittedName>
        <fullName evidence="5">Uncharacterized protein</fullName>
    </submittedName>
</protein>
<feature type="compositionally biased region" description="Basic and acidic residues" evidence="4">
    <location>
        <begin position="1537"/>
        <end position="1548"/>
    </location>
</feature>
<dbReference type="PROSITE" id="PS50088">
    <property type="entry name" value="ANK_REPEAT"/>
    <property type="match status" value="4"/>
</dbReference>
<feature type="region of interest" description="Disordered" evidence="4">
    <location>
        <begin position="1228"/>
        <end position="1249"/>
    </location>
</feature>
<feature type="repeat" description="ANK" evidence="3">
    <location>
        <begin position="1696"/>
        <end position="1728"/>
    </location>
</feature>
<dbReference type="PRINTS" id="PR01415">
    <property type="entry name" value="ANKYRIN"/>
</dbReference>
<feature type="region of interest" description="Disordered" evidence="4">
    <location>
        <begin position="84"/>
        <end position="104"/>
    </location>
</feature>
<feature type="compositionally biased region" description="Low complexity" evidence="4">
    <location>
        <begin position="1238"/>
        <end position="1248"/>
    </location>
</feature>
<dbReference type="OrthoDB" id="522056at2759"/>
<proteinExistence type="predicted"/>
<feature type="repeat" description="ANK" evidence="3">
    <location>
        <begin position="1762"/>
        <end position="1794"/>
    </location>
</feature>
<feature type="compositionally biased region" description="Basic and acidic residues" evidence="4">
    <location>
        <begin position="1519"/>
        <end position="1530"/>
    </location>
</feature>
<evidence type="ECO:0000313" key="6">
    <source>
        <dbReference type="Proteomes" id="UP000650467"/>
    </source>
</evidence>
<keyword evidence="2 3" id="KW-0040">ANK repeat</keyword>
<sequence>MEDSDSEDFSVISVADALSAVSGSGAVDATARLLEQALEHGRLAEAVERRGLDVQRAASYCLFKLTEPCASPAAAAPAAQAVAPAAEPAGPTDDAESQQSSTVGAAAAAPAARAAAGLQQLLSVPRLRVLADVVPLVRVVVQVIEGLQSPEVLAAALDVFQCLVLPAPTGGARQHGRRHVAAVARVHRRCRELLAQGAAAAAAPAAGPDEAAAAAGFAADTAAGDVAFGGDAASSSIAGGQQPQEPSQQQQPGDGATLALALALALAALRFFTSPLADLPQLQPEQRAQLAAHTTALLRAQVDVGGSGSGTSSTVVATRGFGGCSRAAATEAAVQGGVGGGACRGEAAAAAAAPPTASNHGSSTDSVASASASAVRAGCMPVLCALLRAGSAAAGQMAAAAAGQAAAAAGLTHVQHMALDCLVHISSCCSRSADLLAQGPQTQLLAAGGAAALLPLTRVSGQVAQRVLQLLLWMAAAGPAAQQEVAAALAAACALCPEMQRQFVGAAGACASELQPQQQPQPQPQQHASAVVPVMAADVHLHLLLLLTAAVVEAQPSVAVSLLLPDWGGQPLVQAALACLLLGGSGSGMPPPVALVTAALRLLHLLLVRCGPPPQSSLPAAPEALLPALVRLGSEQGADGDRRQLVMGCVHVWVRDMTPREAACCLRVVLSSACAAACMDMVAEAVEQLGAVPGGSNSSHSTSNSSCGSAADHTETLHLAACLLDVAWLPAAADPAGGSAAEEAGGGAAEKAGAAAAEAAGSAADERPMLLLSGGAATAACGRLTGALVSSAWLRRLLLHPHTAAEADEGQSAGLAASAAASLALHTLHAAMAARSVVSQGGPGCSRAVEQQHVEPTIDEQAAKECLRAVVPFLLPPPSAAAVIDTGPAPPHGHRRTAQQALQLLVVLLAAAGSGGGGAAAADRLLRRVQQAAADCCSRGCPPGGVWRALLAAAAPLLRELLPPDVCAVLQLQAAAAGTGAAQREEAQEEEERDALTRWRAAVQAQGCYSFSLVLQLGVVLLSGISEQQREKQARQDPAVGYAACVSAFAVGLLQLPTGPSAAAEVTSAGWHVAAAAAADLLRPLAPQLPPPQLAVLVPALIRWAAAESPPLQVLLCLAVCVDNPHLHDEDAWPEVEERVAASLCGALTAALAHDAAAEGRSGQLLMKLACRWCLHLGHRRRQQQRQQQHGGGAAEGPATLAARSALGRLATGAIKTALSVAAPCQLEPDGGSSGRPSAATSAAAAAAPQQPDPLMITGLLTDCLSAVCDGALVALYGEVPSCGGRQQQQGAAGGGCGAAAAAEEVEEANDEPQLLPLLLEAVQQAREHLFGAAAVDSGVGGGVSGEGVSAAGDGAHHSDGAMAVQQQERYRGRLLRAVLCGADWAMWLMDKQHKAEGARLQQEVEQAKQTQEALRRRQQQEAELAKQAQEALRRRLQEAEQAKQAQEALRRRLQQEAEQAKQAQEALRRRLQEAEQAKQAQEALRRLQQQEAEQAKQAQEALRRRLQEAEQAKQAQEALRRRQQQEAEQAKQAQEALRRRLQQEAEQAKQAQEALRRRQQQKAEQAKQAQEALRRSLQQEAEQAQEALRRRLLQEAEQAQETQRRRLQQQAEQAQVAQRRLLQEKVTQLQSLLAAARSDEDKQAKAAAFLPACKSGDLAVDGRSGLHWAARKGHLDVVECLVAASADVNMADDEDGYTPLHLAASYGHMAVVQALLEAGADKDTRDSGGWSGLRWAACEGHLDVVECLVAAGADVDMADDMGKTPLHSAACWGHTAVVQALLKAGADKDARDSAGKTPEDCVENSNVKAMLMTPVSRPAMRRQRAG</sequence>
<dbReference type="Pfam" id="PF00023">
    <property type="entry name" value="Ank"/>
    <property type="match status" value="2"/>
</dbReference>
<dbReference type="PROSITE" id="PS50297">
    <property type="entry name" value="ANK_REP_REGION"/>
    <property type="match status" value="4"/>
</dbReference>
<dbReference type="Proteomes" id="UP000650467">
    <property type="component" value="Unassembled WGS sequence"/>
</dbReference>
<evidence type="ECO:0000256" key="4">
    <source>
        <dbReference type="SAM" id="MobiDB-lite"/>
    </source>
</evidence>
<organism evidence="5 6">
    <name type="scientific">Chlamydomonas incerta</name>
    <dbReference type="NCBI Taxonomy" id="51695"/>
    <lineage>
        <taxon>Eukaryota</taxon>
        <taxon>Viridiplantae</taxon>
        <taxon>Chlorophyta</taxon>
        <taxon>core chlorophytes</taxon>
        <taxon>Chlorophyceae</taxon>
        <taxon>CS clade</taxon>
        <taxon>Chlamydomonadales</taxon>
        <taxon>Chlamydomonadaceae</taxon>
        <taxon>Chlamydomonas</taxon>
    </lineage>
</organism>
<name>A0A835VUQ1_CHLIN</name>
<dbReference type="InterPro" id="IPR036770">
    <property type="entry name" value="Ankyrin_rpt-contain_sf"/>
</dbReference>
<dbReference type="PANTHER" id="PTHR24171">
    <property type="entry name" value="ANKYRIN REPEAT DOMAIN-CONTAINING PROTEIN 39-RELATED"/>
    <property type="match status" value="1"/>
</dbReference>
<dbReference type="PANTHER" id="PTHR24171:SF8">
    <property type="entry name" value="BRCA1-ASSOCIATED RING DOMAIN PROTEIN 1"/>
    <property type="match status" value="1"/>
</dbReference>
<dbReference type="EMBL" id="JAEHOC010000049">
    <property type="protein sequence ID" value="KAG2426179.1"/>
    <property type="molecule type" value="Genomic_DNA"/>
</dbReference>
<dbReference type="SMART" id="SM00248">
    <property type="entry name" value="ANK"/>
    <property type="match status" value="4"/>
</dbReference>